<dbReference type="RefSeq" id="WP_078978891.1">
    <property type="nucleotide sequence ID" value="NZ_MWQN01000001.1"/>
</dbReference>
<dbReference type="InterPro" id="IPR004360">
    <property type="entry name" value="Glyas_Fos-R_dOase_dom"/>
</dbReference>
<evidence type="ECO:0000259" key="1">
    <source>
        <dbReference type="PROSITE" id="PS51819"/>
    </source>
</evidence>
<dbReference type="SUPFAM" id="SSF54593">
    <property type="entry name" value="Glyoxalase/Bleomycin resistance protein/Dihydroxybiphenyl dioxygenase"/>
    <property type="match status" value="1"/>
</dbReference>
<dbReference type="AlphaFoldDB" id="A0A1T3P6A5"/>
<proteinExistence type="predicted"/>
<name>A0A1T3P6A5_9ACTN</name>
<dbReference type="Pfam" id="PF00903">
    <property type="entry name" value="Glyoxalase"/>
    <property type="match status" value="1"/>
</dbReference>
<organism evidence="2 3">
    <name type="scientific">Embleya scabrispora</name>
    <dbReference type="NCBI Taxonomy" id="159449"/>
    <lineage>
        <taxon>Bacteria</taxon>
        <taxon>Bacillati</taxon>
        <taxon>Actinomycetota</taxon>
        <taxon>Actinomycetes</taxon>
        <taxon>Kitasatosporales</taxon>
        <taxon>Streptomycetaceae</taxon>
        <taxon>Embleya</taxon>
    </lineage>
</organism>
<comment type="caution">
    <text evidence="2">The sequence shown here is derived from an EMBL/GenBank/DDBJ whole genome shotgun (WGS) entry which is preliminary data.</text>
</comment>
<dbReference type="PANTHER" id="PTHR36503:SF3">
    <property type="entry name" value="BLR0126 PROTEIN"/>
    <property type="match status" value="1"/>
</dbReference>
<keyword evidence="3" id="KW-1185">Reference proteome</keyword>
<protein>
    <submittedName>
        <fullName evidence="2">Glyoxalase</fullName>
    </submittedName>
</protein>
<dbReference type="EMBL" id="MWQN01000001">
    <property type="protein sequence ID" value="OPC84594.1"/>
    <property type="molecule type" value="Genomic_DNA"/>
</dbReference>
<feature type="domain" description="VOC" evidence="1">
    <location>
        <begin position="7"/>
        <end position="131"/>
    </location>
</feature>
<dbReference type="InterPro" id="IPR037523">
    <property type="entry name" value="VOC_core"/>
</dbReference>
<dbReference type="PROSITE" id="PS51819">
    <property type="entry name" value="VOC"/>
    <property type="match status" value="1"/>
</dbReference>
<gene>
    <name evidence="2" type="ORF">B4N89_29995</name>
</gene>
<evidence type="ECO:0000313" key="3">
    <source>
        <dbReference type="Proteomes" id="UP000190037"/>
    </source>
</evidence>
<sequence length="136" mass="14500">MTSPAPRFHFIGLVVADMAASLAFYRALGLAVPADADAEPHVEVPLPDGPLLVLDTIATVRSFAPDWTPPTGGHRASLAFAFADPAEVDKKYAELVAAGFTGYREPWDAFWGQRYAVLHDPDGNGVDLLAPRSPTA</sequence>
<dbReference type="InterPro" id="IPR029068">
    <property type="entry name" value="Glyas_Bleomycin-R_OHBP_Dase"/>
</dbReference>
<dbReference type="STRING" id="159449.B4N89_29995"/>
<dbReference type="Gene3D" id="3.10.180.10">
    <property type="entry name" value="2,3-Dihydroxybiphenyl 1,2-Dioxygenase, domain 1"/>
    <property type="match status" value="1"/>
</dbReference>
<evidence type="ECO:0000313" key="2">
    <source>
        <dbReference type="EMBL" id="OPC84594.1"/>
    </source>
</evidence>
<dbReference type="OrthoDB" id="9798430at2"/>
<reference evidence="2 3" key="1">
    <citation type="submission" date="2017-03" db="EMBL/GenBank/DDBJ databases">
        <title>Draft genome sequence of Streptomyces scabrisporus NF3, endophyte isolated from Amphipterygium adstringens.</title>
        <authorList>
            <person name="Vazquez M."/>
            <person name="Ceapa C.D."/>
            <person name="Rodriguez Luna D."/>
            <person name="Sanchez Esquivel S."/>
        </authorList>
    </citation>
    <scope>NUCLEOTIDE SEQUENCE [LARGE SCALE GENOMIC DNA]</scope>
    <source>
        <strain evidence="2 3">NF3</strain>
    </source>
</reference>
<accession>A0A1T3P6A5</accession>
<dbReference type="Proteomes" id="UP000190037">
    <property type="component" value="Unassembled WGS sequence"/>
</dbReference>
<dbReference type="PANTHER" id="PTHR36503">
    <property type="entry name" value="BLR2520 PROTEIN"/>
    <property type="match status" value="1"/>
</dbReference>